<dbReference type="PROSITE" id="PS00491">
    <property type="entry name" value="PROLINE_PEPTIDASE"/>
    <property type="match status" value="1"/>
</dbReference>
<sequence>MIELFWASGYAIAMNNEKDGSRKYDAANPDALAEFMKTGWAPTPLEGIVPSEATPYCKARIEKLSKKYLGKRVVLPAGGLKVRSSDTDYRFRPHSAFSYFTGITGSDAVPDSVFILEPTSTGHEALLFIHPRSPRDTSEFYRDAKYGEFWVGRRMTLDETQQKYGLAVRLIENLNDFLSDGKPAVYVRGENKVVDKAIPKDKDATAELLTYLSEIRMIKDGYEIAEMQKAVDATNRGFADMVRVFDAASATKRGERIIESAFFGRARLEGNDLGYDTIAASGSHACILHWIRNDGDVKKGDLILIDAGVEVDSLYTADITRTLPIDGKFSPAQRKIYMLVYEAQKAGFAAVKPGAKFKDISAAAHAVLAKGLEEMGVLPISAEESLKPEVGLHRRWTVHGVSHMLGIDVHDCNEARESQYRDGTLEAGMILTVEPGLYIHPDDELFPAEYRGIGVRIEDDVLVTETGCRVLSNKLPSHPDEVEVWMSNLTN</sequence>
<dbReference type="InterPro" id="IPR029149">
    <property type="entry name" value="Creatin/AminoP/Spt16_N"/>
</dbReference>
<dbReference type="CDD" id="cd01087">
    <property type="entry name" value="Prolidase"/>
    <property type="match status" value="1"/>
</dbReference>
<dbReference type="SMART" id="SM01011">
    <property type="entry name" value="AMP_N"/>
    <property type="match status" value="1"/>
</dbReference>
<organism evidence="7">
    <name type="scientific">freshwater metagenome</name>
    <dbReference type="NCBI Taxonomy" id="449393"/>
    <lineage>
        <taxon>unclassified sequences</taxon>
        <taxon>metagenomes</taxon>
        <taxon>ecological metagenomes</taxon>
    </lineage>
</organism>
<dbReference type="InterPro" id="IPR036005">
    <property type="entry name" value="Creatinase/aminopeptidase-like"/>
</dbReference>
<evidence type="ECO:0000256" key="5">
    <source>
        <dbReference type="ARBA" id="ARBA00023211"/>
    </source>
</evidence>
<dbReference type="GO" id="GO:0030145">
    <property type="term" value="F:manganese ion binding"/>
    <property type="evidence" value="ECO:0007669"/>
    <property type="project" value="InterPro"/>
</dbReference>
<dbReference type="Pfam" id="PF05195">
    <property type="entry name" value="AMP_N"/>
    <property type="match status" value="1"/>
</dbReference>
<name>A0A6J6PPC0_9ZZZZ</name>
<gene>
    <name evidence="7" type="ORF">UFOPK2598_00610</name>
</gene>
<accession>A0A6J6PPC0</accession>
<dbReference type="InterPro" id="IPR000994">
    <property type="entry name" value="Pept_M24"/>
</dbReference>
<comment type="similarity">
    <text evidence="2">Belongs to the peptidase M24B family.</text>
</comment>
<dbReference type="GO" id="GO:0006508">
    <property type="term" value="P:proteolysis"/>
    <property type="evidence" value="ECO:0007669"/>
    <property type="project" value="TreeGrafter"/>
</dbReference>
<evidence type="ECO:0000256" key="1">
    <source>
        <dbReference type="ARBA" id="ARBA00001936"/>
    </source>
</evidence>
<dbReference type="GO" id="GO:0005829">
    <property type="term" value="C:cytosol"/>
    <property type="evidence" value="ECO:0007669"/>
    <property type="project" value="TreeGrafter"/>
</dbReference>
<dbReference type="Gene3D" id="3.90.230.10">
    <property type="entry name" value="Creatinase/methionine aminopeptidase superfamily"/>
    <property type="match status" value="1"/>
</dbReference>
<feature type="domain" description="Aminopeptidase P N-terminal" evidence="6">
    <location>
        <begin position="51"/>
        <end position="195"/>
    </location>
</feature>
<keyword evidence="5" id="KW-0464">Manganese</keyword>
<dbReference type="AlphaFoldDB" id="A0A6J6PPC0"/>
<dbReference type="SUPFAM" id="SSF55920">
    <property type="entry name" value="Creatinase/aminopeptidase"/>
    <property type="match status" value="1"/>
</dbReference>
<comment type="cofactor">
    <cofactor evidence="1">
        <name>Mn(2+)</name>
        <dbReference type="ChEBI" id="CHEBI:29035"/>
    </cofactor>
</comment>
<evidence type="ECO:0000259" key="6">
    <source>
        <dbReference type="SMART" id="SM01011"/>
    </source>
</evidence>
<dbReference type="InterPro" id="IPR007865">
    <property type="entry name" value="Aminopep_P_N"/>
</dbReference>
<keyword evidence="4" id="KW-0378">Hydrolase</keyword>
<protein>
    <submittedName>
        <fullName evidence="7">Unannotated protein</fullName>
    </submittedName>
</protein>
<evidence type="ECO:0000313" key="7">
    <source>
        <dbReference type="EMBL" id="CAB4701390.1"/>
    </source>
</evidence>
<keyword evidence="3" id="KW-0479">Metal-binding</keyword>
<evidence type="ECO:0000256" key="2">
    <source>
        <dbReference type="ARBA" id="ARBA00008766"/>
    </source>
</evidence>
<dbReference type="Pfam" id="PF00557">
    <property type="entry name" value="Peptidase_M24"/>
    <property type="match status" value="1"/>
</dbReference>
<proteinExistence type="inferred from homology"/>
<dbReference type="Gene3D" id="3.40.350.10">
    <property type="entry name" value="Creatinase/prolidase N-terminal domain"/>
    <property type="match status" value="1"/>
</dbReference>
<reference evidence="7" key="1">
    <citation type="submission" date="2020-05" db="EMBL/GenBank/DDBJ databases">
        <authorList>
            <person name="Chiriac C."/>
            <person name="Salcher M."/>
            <person name="Ghai R."/>
            <person name="Kavagutti S V."/>
        </authorList>
    </citation>
    <scope>NUCLEOTIDE SEQUENCE</scope>
</reference>
<dbReference type="EMBL" id="CAEZXV010000047">
    <property type="protein sequence ID" value="CAB4701390.1"/>
    <property type="molecule type" value="Genomic_DNA"/>
</dbReference>
<dbReference type="InterPro" id="IPR001131">
    <property type="entry name" value="Peptidase_M24B_aminopep-P_CS"/>
</dbReference>
<dbReference type="PANTHER" id="PTHR43226">
    <property type="entry name" value="XAA-PRO AMINOPEPTIDASE 3"/>
    <property type="match status" value="1"/>
</dbReference>
<dbReference type="PANTHER" id="PTHR43226:SF4">
    <property type="entry name" value="XAA-PRO AMINOPEPTIDASE 3"/>
    <property type="match status" value="1"/>
</dbReference>
<evidence type="ECO:0000256" key="4">
    <source>
        <dbReference type="ARBA" id="ARBA00022801"/>
    </source>
</evidence>
<dbReference type="SUPFAM" id="SSF53092">
    <property type="entry name" value="Creatinase/prolidase N-terminal domain"/>
    <property type="match status" value="1"/>
</dbReference>
<evidence type="ECO:0000256" key="3">
    <source>
        <dbReference type="ARBA" id="ARBA00022723"/>
    </source>
</evidence>
<dbReference type="GO" id="GO:0070006">
    <property type="term" value="F:metalloaminopeptidase activity"/>
    <property type="evidence" value="ECO:0007669"/>
    <property type="project" value="InterPro"/>
</dbReference>
<dbReference type="InterPro" id="IPR052433">
    <property type="entry name" value="X-Pro_dipept-like"/>
</dbReference>